<name>A0A7X2TFV8_9FIRM</name>
<accession>A0A7X2TFV8</accession>
<comment type="caution">
    <text evidence="2">The sequence shown here is derived from an EMBL/GenBank/DDBJ whole genome shotgun (WGS) entry which is preliminary data.</text>
</comment>
<dbReference type="RefSeq" id="WP_154505319.1">
    <property type="nucleotide sequence ID" value="NZ_JAQXPC010000016.1"/>
</dbReference>
<evidence type="ECO:0000313" key="2">
    <source>
        <dbReference type="EMBL" id="MSS59164.1"/>
    </source>
</evidence>
<keyword evidence="1" id="KW-0812">Transmembrane</keyword>
<reference evidence="2 3" key="1">
    <citation type="submission" date="2019-08" db="EMBL/GenBank/DDBJ databases">
        <title>In-depth cultivation of the pig gut microbiome towards novel bacterial diversity and tailored functional studies.</title>
        <authorList>
            <person name="Wylensek D."/>
            <person name="Hitch T.C.A."/>
            <person name="Clavel T."/>
        </authorList>
    </citation>
    <scope>NUCLEOTIDE SEQUENCE [LARGE SCALE GENOMIC DNA]</scope>
    <source>
        <strain evidence="2 3">Oil+RF-744-GAM-WT-6</strain>
    </source>
</reference>
<keyword evidence="1" id="KW-0472">Membrane</keyword>
<keyword evidence="1" id="KW-1133">Transmembrane helix</keyword>
<gene>
    <name evidence="2" type="ORF">FYJ51_09685</name>
</gene>
<proteinExistence type="predicted"/>
<keyword evidence="3" id="KW-1185">Reference proteome</keyword>
<dbReference type="AlphaFoldDB" id="A0A7X2TFV8"/>
<evidence type="ECO:0000313" key="3">
    <source>
        <dbReference type="Proteomes" id="UP000461880"/>
    </source>
</evidence>
<dbReference type="Proteomes" id="UP000461880">
    <property type="component" value="Unassembled WGS sequence"/>
</dbReference>
<protein>
    <submittedName>
        <fullName evidence="2">Uncharacterized protein</fullName>
    </submittedName>
</protein>
<organism evidence="2 3">
    <name type="scientific">Stecheria intestinalis</name>
    <dbReference type="NCBI Taxonomy" id="2606630"/>
    <lineage>
        <taxon>Bacteria</taxon>
        <taxon>Bacillati</taxon>
        <taxon>Bacillota</taxon>
        <taxon>Erysipelotrichia</taxon>
        <taxon>Erysipelotrichales</taxon>
        <taxon>Erysipelotrichaceae</taxon>
        <taxon>Stecheria</taxon>
    </lineage>
</organism>
<sequence>MLNIIGVILILVQFLMDGISLAHGGRVFAEGIDLLKWYAPGFSGVVLLLIFQAVQNHRIRAAEQKAEHRL</sequence>
<dbReference type="EMBL" id="VUMN01000024">
    <property type="protein sequence ID" value="MSS59164.1"/>
    <property type="molecule type" value="Genomic_DNA"/>
</dbReference>
<evidence type="ECO:0000256" key="1">
    <source>
        <dbReference type="SAM" id="Phobius"/>
    </source>
</evidence>
<feature type="transmembrane region" description="Helical" evidence="1">
    <location>
        <begin position="34"/>
        <end position="54"/>
    </location>
</feature>